<dbReference type="InterPro" id="IPR018637">
    <property type="entry name" value="DUF2059"/>
</dbReference>
<sequence>MKTTCATLALAALALLAPVPAAPADNGAQQEALQLADLTGSDAVTNRVMLAMRGQMIQIITAAGAKSEDQAKDIVDNLLMPEFRADLPELRQQMATIWAEALSAADLHAITQFYSTQAGKHLLAAMPEITEKSIQTGINWGQSVARAAVQKHADELRKRGIRI</sequence>
<evidence type="ECO:0000256" key="1">
    <source>
        <dbReference type="SAM" id="SignalP"/>
    </source>
</evidence>
<comment type="caution">
    <text evidence="3">The sequence shown here is derived from an EMBL/GenBank/DDBJ whole genome shotgun (WGS) entry which is preliminary data.</text>
</comment>
<dbReference type="Pfam" id="PF09832">
    <property type="entry name" value="DUF2059"/>
    <property type="match status" value="1"/>
</dbReference>
<dbReference type="AlphaFoldDB" id="A0A8J4HAE9"/>
<name>A0A8J4HAE9_9PROT</name>
<feature type="domain" description="DUF2059" evidence="2">
    <location>
        <begin position="89"/>
        <end position="146"/>
    </location>
</feature>
<feature type="signal peptide" evidence="1">
    <location>
        <begin position="1"/>
        <end position="24"/>
    </location>
</feature>
<organism evidence="3">
    <name type="scientific">Acidicaldus sp</name>
    <dbReference type="NCBI Taxonomy" id="1872105"/>
    <lineage>
        <taxon>Bacteria</taxon>
        <taxon>Pseudomonadati</taxon>
        <taxon>Pseudomonadota</taxon>
        <taxon>Alphaproteobacteria</taxon>
        <taxon>Acetobacterales</taxon>
        <taxon>Acetobacteraceae</taxon>
        <taxon>Acidicaldus</taxon>
    </lineage>
</organism>
<evidence type="ECO:0000313" key="3">
    <source>
        <dbReference type="EMBL" id="HGC42782.1"/>
    </source>
</evidence>
<feature type="chain" id="PRO_5035214745" evidence="1">
    <location>
        <begin position="25"/>
        <end position="163"/>
    </location>
</feature>
<evidence type="ECO:0000259" key="2">
    <source>
        <dbReference type="Pfam" id="PF09832"/>
    </source>
</evidence>
<proteinExistence type="predicted"/>
<reference evidence="3" key="1">
    <citation type="journal article" date="2020" name="mSystems">
        <title>Genome- and Community-Level Interaction Insights into Carbon Utilization and Element Cycling Functions of Hydrothermarchaeota in Hydrothermal Sediment.</title>
        <authorList>
            <person name="Zhou Z."/>
            <person name="Liu Y."/>
            <person name="Xu W."/>
            <person name="Pan J."/>
            <person name="Luo Z.H."/>
            <person name="Li M."/>
        </authorList>
    </citation>
    <scope>NUCLEOTIDE SEQUENCE</scope>
    <source>
        <strain evidence="3">SpSt-997</strain>
    </source>
</reference>
<gene>
    <name evidence="3" type="ORF">ENY07_06130</name>
</gene>
<protein>
    <submittedName>
        <fullName evidence="3">DUF2059 domain-containing protein</fullName>
    </submittedName>
</protein>
<accession>A0A8J4HAE9</accession>
<keyword evidence="1" id="KW-0732">Signal</keyword>
<dbReference type="EMBL" id="DTQM01000115">
    <property type="protein sequence ID" value="HGC42782.1"/>
    <property type="molecule type" value="Genomic_DNA"/>
</dbReference>